<protein>
    <submittedName>
        <fullName evidence="1">Uncharacterized protein</fullName>
    </submittedName>
</protein>
<evidence type="ECO:0000313" key="1">
    <source>
        <dbReference type="EMBL" id="EXX76614.1"/>
    </source>
</evidence>
<name>A0A015LA95_RHIIW</name>
<evidence type="ECO:0000313" key="2">
    <source>
        <dbReference type="Proteomes" id="UP000022910"/>
    </source>
</evidence>
<dbReference type="Pfam" id="PF21983">
    <property type="entry name" value="NikA-like"/>
    <property type="match status" value="1"/>
</dbReference>
<gene>
    <name evidence="1" type="ORF">RirG_031490</name>
</gene>
<accession>A0A015LA95</accession>
<sequence length="114" mass="13152">MTKQDVVKRQKEIKIRLTDEEHEKLLKLCTKASLASWMRETCLGEKQPKRNQIREVDPQLLRQLASIGNNLNQIARIMNQQSKANSAIDRIAVITALAGVERELQRLHDDHKNT</sequence>
<comment type="caution">
    <text evidence="1">The sequence shown here is derived from an EMBL/GenBank/DDBJ whole genome shotgun (WGS) entry which is preliminary data.</text>
</comment>
<dbReference type="HOGENOM" id="CLU_096411_7_0_1"/>
<proteinExistence type="predicted"/>
<organism evidence="1 2">
    <name type="scientific">Rhizophagus irregularis (strain DAOM 197198w)</name>
    <name type="common">Glomus intraradices</name>
    <dbReference type="NCBI Taxonomy" id="1432141"/>
    <lineage>
        <taxon>Eukaryota</taxon>
        <taxon>Fungi</taxon>
        <taxon>Fungi incertae sedis</taxon>
        <taxon>Mucoromycota</taxon>
        <taxon>Glomeromycotina</taxon>
        <taxon>Glomeromycetes</taxon>
        <taxon>Glomerales</taxon>
        <taxon>Glomeraceae</taxon>
        <taxon>Rhizophagus</taxon>
    </lineage>
</organism>
<dbReference type="EMBL" id="JEMT01011974">
    <property type="protein sequence ID" value="EXX76614.1"/>
    <property type="molecule type" value="Genomic_DNA"/>
</dbReference>
<dbReference type="InterPro" id="IPR053842">
    <property type="entry name" value="NikA-like"/>
</dbReference>
<keyword evidence="2" id="KW-1185">Reference proteome</keyword>
<reference evidence="1 2" key="1">
    <citation type="submission" date="2014-02" db="EMBL/GenBank/DDBJ databases">
        <title>Single nucleus genome sequencing reveals high similarity among nuclei of an endomycorrhizal fungus.</title>
        <authorList>
            <person name="Lin K."/>
            <person name="Geurts R."/>
            <person name="Zhang Z."/>
            <person name="Limpens E."/>
            <person name="Saunders D.G."/>
            <person name="Mu D."/>
            <person name="Pang E."/>
            <person name="Cao H."/>
            <person name="Cha H."/>
            <person name="Lin T."/>
            <person name="Zhou Q."/>
            <person name="Shang Y."/>
            <person name="Li Y."/>
            <person name="Ivanov S."/>
            <person name="Sharma T."/>
            <person name="Velzen R.V."/>
            <person name="Ruijter N.D."/>
            <person name="Aanen D.K."/>
            <person name="Win J."/>
            <person name="Kamoun S."/>
            <person name="Bisseling T."/>
            <person name="Huang S."/>
        </authorList>
    </citation>
    <scope>NUCLEOTIDE SEQUENCE [LARGE SCALE GENOMIC DNA]</scope>
    <source>
        <strain evidence="2">DAOM197198w</strain>
    </source>
</reference>
<dbReference type="Proteomes" id="UP000022910">
    <property type="component" value="Unassembled WGS sequence"/>
</dbReference>
<dbReference type="AlphaFoldDB" id="A0A015LA95"/>